<evidence type="ECO:0000256" key="2">
    <source>
        <dbReference type="SAM" id="MobiDB-lite"/>
    </source>
</evidence>
<dbReference type="Proteomes" id="UP000494106">
    <property type="component" value="Unassembled WGS sequence"/>
</dbReference>
<dbReference type="AlphaFoldDB" id="A0A8S1BBS4"/>
<keyword evidence="5" id="KW-1185">Reference proteome</keyword>
<dbReference type="FunFam" id="1.10.238.10:FF:000178">
    <property type="entry name" value="Calmodulin-2 A"/>
    <property type="match status" value="1"/>
</dbReference>
<evidence type="ECO:0000313" key="4">
    <source>
        <dbReference type="EMBL" id="CAB3260257.1"/>
    </source>
</evidence>
<name>A0A8S1BBS4_ARCPL</name>
<feature type="region of interest" description="Disordered" evidence="2">
    <location>
        <begin position="1"/>
        <end position="36"/>
    </location>
</feature>
<reference evidence="5 6" key="1">
    <citation type="submission" date="2020-04" db="EMBL/GenBank/DDBJ databases">
        <authorList>
            <person name="Wallbank WR R."/>
            <person name="Pardo Diaz C."/>
            <person name="Kozak K."/>
            <person name="Martin S."/>
            <person name="Jiggins C."/>
            <person name="Moest M."/>
            <person name="Warren A I."/>
            <person name="Byers J.R.P. K."/>
            <person name="Montejo-Kovacevich G."/>
            <person name="Yen C E."/>
        </authorList>
    </citation>
    <scope>NUCLEOTIDE SEQUENCE [LARGE SCALE GENOMIC DNA]</scope>
</reference>
<comment type="caution">
    <text evidence="4">The sequence shown here is derived from an EMBL/GenBank/DDBJ whole genome shotgun (WGS) entry which is preliminary data.</text>
</comment>
<sequence>MAPKKGGKEPAKKPGKEAVKVSGPPPKPKKIPPPPACFKPEDIARFKEVFKLHDEENIDKVPIDDIGIMLRRIGFNPKTAELQELFAKILEDDLVDQVEFHEFLFMIEAKMAMGDDFEVVIVNAMRDLGHDDEETGLVDFEKFREELMTWGEPLVDIEFMDWIKLCMKDKTYNIEDGTFRYIKFIENMNMRDRRFFPEPINYFKLDQKTLAAMAMQKAQEEKEAEEKKAAEKRAREEAKRQRMIAEGLIPPD</sequence>
<dbReference type="GO" id="GO:0016460">
    <property type="term" value="C:myosin II complex"/>
    <property type="evidence" value="ECO:0007669"/>
    <property type="project" value="TreeGrafter"/>
</dbReference>
<evidence type="ECO:0000313" key="5">
    <source>
        <dbReference type="Proteomes" id="UP000494106"/>
    </source>
</evidence>
<dbReference type="PANTHER" id="PTHR23048:SF0">
    <property type="entry name" value="CALMODULIN LIKE 3"/>
    <property type="match status" value="1"/>
</dbReference>
<dbReference type="SUPFAM" id="SSF47473">
    <property type="entry name" value="EF-hand"/>
    <property type="match status" value="1"/>
</dbReference>
<dbReference type="InterPro" id="IPR011992">
    <property type="entry name" value="EF-hand-dom_pair"/>
</dbReference>
<dbReference type="Gene3D" id="1.10.238.10">
    <property type="entry name" value="EF-hand"/>
    <property type="match status" value="1"/>
</dbReference>
<keyword evidence="1" id="KW-0677">Repeat</keyword>
<evidence type="ECO:0000256" key="1">
    <source>
        <dbReference type="ARBA" id="ARBA00022737"/>
    </source>
</evidence>
<accession>A0A8S1BBS4</accession>
<dbReference type="EMBL" id="CADEBC010000733">
    <property type="protein sequence ID" value="CAB3260257.1"/>
    <property type="molecule type" value="Genomic_DNA"/>
</dbReference>
<feature type="compositionally biased region" description="Basic and acidic residues" evidence="2">
    <location>
        <begin position="1"/>
        <end position="19"/>
    </location>
</feature>
<feature type="compositionally biased region" description="Pro residues" evidence="2">
    <location>
        <begin position="23"/>
        <end position="36"/>
    </location>
</feature>
<dbReference type="InterPro" id="IPR050230">
    <property type="entry name" value="CALM/Myosin/TropC-like"/>
</dbReference>
<protein>
    <submittedName>
        <fullName evidence="4">Uncharacterized protein</fullName>
    </submittedName>
</protein>
<organism evidence="4 5">
    <name type="scientific">Arctia plantaginis</name>
    <name type="common">Wood tiger moth</name>
    <name type="synonym">Phalaena plantaginis</name>
    <dbReference type="NCBI Taxonomy" id="874455"/>
    <lineage>
        <taxon>Eukaryota</taxon>
        <taxon>Metazoa</taxon>
        <taxon>Ecdysozoa</taxon>
        <taxon>Arthropoda</taxon>
        <taxon>Hexapoda</taxon>
        <taxon>Insecta</taxon>
        <taxon>Pterygota</taxon>
        <taxon>Neoptera</taxon>
        <taxon>Endopterygota</taxon>
        <taxon>Lepidoptera</taxon>
        <taxon>Glossata</taxon>
        <taxon>Ditrysia</taxon>
        <taxon>Noctuoidea</taxon>
        <taxon>Erebidae</taxon>
        <taxon>Arctiinae</taxon>
        <taxon>Arctia</taxon>
    </lineage>
</organism>
<feature type="compositionally biased region" description="Basic and acidic residues" evidence="2">
    <location>
        <begin position="218"/>
        <end position="240"/>
    </location>
</feature>
<proteinExistence type="predicted"/>
<dbReference type="EMBL" id="CADEBD010000745">
    <property type="protein sequence ID" value="CAB3259605.1"/>
    <property type="molecule type" value="Genomic_DNA"/>
</dbReference>
<feature type="region of interest" description="Disordered" evidence="2">
    <location>
        <begin position="216"/>
        <end position="252"/>
    </location>
</feature>
<dbReference type="OrthoDB" id="7313495at2759"/>
<dbReference type="Proteomes" id="UP000494256">
    <property type="component" value="Unassembled WGS sequence"/>
</dbReference>
<dbReference type="PANTHER" id="PTHR23048">
    <property type="entry name" value="MYOSIN LIGHT CHAIN 1, 3"/>
    <property type="match status" value="1"/>
</dbReference>
<gene>
    <name evidence="3" type="ORF">APLA_LOCUS16600</name>
    <name evidence="4" type="ORF">APLA_LOCUS17345</name>
</gene>
<evidence type="ECO:0000313" key="3">
    <source>
        <dbReference type="EMBL" id="CAB3259605.1"/>
    </source>
</evidence>
<evidence type="ECO:0000313" key="6">
    <source>
        <dbReference type="Proteomes" id="UP000494256"/>
    </source>
</evidence>